<comment type="similarity">
    <text evidence="1">Belongs to the BROX family.</text>
</comment>
<dbReference type="InterPro" id="IPR004328">
    <property type="entry name" value="BRO1_dom"/>
</dbReference>
<reference evidence="4" key="1">
    <citation type="journal article" date="2017" name="Nat. Commun.">
        <title>The asparagus genome sheds light on the origin and evolution of a young Y chromosome.</title>
        <authorList>
            <person name="Harkess A."/>
            <person name="Zhou J."/>
            <person name="Xu C."/>
            <person name="Bowers J.E."/>
            <person name="Van der Hulst R."/>
            <person name="Ayyampalayam S."/>
            <person name="Mercati F."/>
            <person name="Riccardi P."/>
            <person name="McKain M.R."/>
            <person name="Kakrana A."/>
            <person name="Tang H."/>
            <person name="Ray J."/>
            <person name="Groenendijk J."/>
            <person name="Arikit S."/>
            <person name="Mathioni S.M."/>
            <person name="Nakano M."/>
            <person name="Shan H."/>
            <person name="Telgmann-Rauber A."/>
            <person name="Kanno A."/>
            <person name="Yue Z."/>
            <person name="Chen H."/>
            <person name="Li W."/>
            <person name="Chen Y."/>
            <person name="Xu X."/>
            <person name="Zhang Y."/>
            <person name="Luo S."/>
            <person name="Chen H."/>
            <person name="Gao J."/>
            <person name="Mao Z."/>
            <person name="Pires J.C."/>
            <person name="Luo M."/>
            <person name="Kudrna D."/>
            <person name="Wing R.A."/>
            <person name="Meyers B.C."/>
            <person name="Yi K."/>
            <person name="Kong H."/>
            <person name="Lavrijsen P."/>
            <person name="Sunseri F."/>
            <person name="Falavigna A."/>
            <person name="Ye Y."/>
            <person name="Leebens-Mack J.H."/>
            <person name="Chen G."/>
        </authorList>
    </citation>
    <scope>NUCLEOTIDE SEQUENCE [LARGE SCALE GENOMIC DNA]</scope>
    <source>
        <strain evidence="4">cv. DH0086</strain>
    </source>
</reference>
<dbReference type="InterPro" id="IPR038898">
    <property type="entry name" value="BROX"/>
</dbReference>
<dbReference type="CDD" id="cd09034">
    <property type="entry name" value="BRO1_Alix_like"/>
    <property type="match status" value="1"/>
</dbReference>
<dbReference type="OMA" id="SVIHMMA"/>
<dbReference type="EMBL" id="CM007389">
    <property type="protein sequence ID" value="ONK58577.1"/>
    <property type="molecule type" value="Genomic_DNA"/>
</dbReference>
<dbReference type="Pfam" id="PF03097">
    <property type="entry name" value="BRO1"/>
    <property type="match status" value="1"/>
</dbReference>
<dbReference type="SMART" id="SM01041">
    <property type="entry name" value="BRO1"/>
    <property type="match status" value="1"/>
</dbReference>
<dbReference type="AlphaFoldDB" id="A0A5P1EAV1"/>
<gene>
    <name evidence="3" type="ORF">A4U43_C09F14500</name>
</gene>
<dbReference type="Proteomes" id="UP000243459">
    <property type="component" value="Chromosome 9"/>
</dbReference>
<keyword evidence="4" id="KW-1185">Reference proteome</keyword>
<proteinExistence type="inferred from homology"/>
<evidence type="ECO:0000313" key="3">
    <source>
        <dbReference type="EMBL" id="ONK58577.1"/>
    </source>
</evidence>
<dbReference type="PROSITE" id="PS51180">
    <property type="entry name" value="BRO1"/>
    <property type="match status" value="1"/>
</dbReference>
<evidence type="ECO:0000259" key="2">
    <source>
        <dbReference type="PROSITE" id="PS51180"/>
    </source>
</evidence>
<dbReference type="PANTHER" id="PTHR23032:SF2">
    <property type="entry name" value="ENDOSOMAL TARGETING BRO1-LIKE DOMAIN-CONTAINING PROTEIN"/>
    <property type="match status" value="1"/>
</dbReference>
<organism evidence="3 4">
    <name type="scientific">Asparagus officinalis</name>
    <name type="common">Garden asparagus</name>
    <dbReference type="NCBI Taxonomy" id="4686"/>
    <lineage>
        <taxon>Eukaryota</taxon>
        <taxon>Viridiplantae</taxon>
        <taxon>Streptophyta</taxon>
        <taxon>Embryophyta</taxon>
        <taxon>Tracheophyta</taxon>
        <taxon>Spermatophyta</taxon>
        <taxon>Magnoliopsida</taxon>
        <taxon>Liliopsida</taxon>
        <taxon>Asparagales</taxon>
        <taxon>Asparagaceae</taxon>
        <taxon>Asparagoideae</taxon>
        <taxon>Asparagus</taxon>
    </lineage>
</organism>
<accession>A0A5P1EAV1</accession>
<dbReference type="PANTHER" id="PTHR23032">
    <property type="entry name" value="BRO1 DOMAIN-CONTAINING PROTEIN BROX"/>
    <property type="match status" value="1"/>
</dbReference>
<feature type="domain" description="BRO1" evidence="2">
    <location>
        <begin position="85"/>
        <end position="476"/>
    </location>
</feature>
<dbReference type="InterPro" id="IPR038499">
    <property type="entry name" value="BRO1_sf"/>
</dbReference>
<dbReference type="Gene3D" id="1.25.40.280">
    <property type="entry name" value="alix/aip1 like domains"/>
    <property type="match status" value="1"/>
</dbReference>
<evidence type="ECO:0000313" key="4">
    <source>
        <dbReference type="Proteomes" id="UP000243459"/>
    </source>
</evidence>
<evidence type="ECO:0000256" key="1">
    <source>
        <dbReference type="ARBA" id="ARBA00008901"/>
    </source>
</evidence>
<sequence>MAADPPPSPCELLLENSEAISVSSEQITMVCARERFVFPTRCSSDRIVSIQTMGCASSIPKTLPSGGRKKRKNRSSVDEVVVFVPMLQVPMPVDFLHPLRGLLSRELIDKLSSLRYRIVSLSEENDLADVNDVAALQQALEEYLPILLGLTVKEHNLESLVEFKWRVLCEDEEETCIDSAWYEVLSVVHLMATLSMLQANLMLLPNKSSDECERVVSEDSKKFAVDLLLKASGCLDYCLRGVMVNLPLHLRKNLPHGMQEGMLEAMSTQALAQGVEMQLGLALECEKATLSVKRRLACEAVSYFAQAHSCLTGCYTNDGYGKKLLLFIQWKYLEAKAAAYYYHGLVLDKGSAPSDHVSAVCCLFAAEELLRDGKKACLSFCLAAPVTRVPPAWGVMKHVNKKIPETASKKAQIYGYLFEQDKGCQSLPDLPEFQLSLKPDDYNVPDIDASWDNEKFEPQIQSLKEHLKDEDEIVET</sequence>
<protein>
    <recommendedName>
        <fullName evidence="2">BRO1 domain-containing protein</fullName>
    </recommendedName>
</protein>
<dbReference type="Gramene" id="ONK58577">
    <property type="protein sequence ID" value="ONK58577"/>
    <property type="gene ID" value="A4U43_C09F14500"/>
</dbReference>
<name>A0A5P1EAV1_ASPOF</name>